<dbReference type="CDD" id="cd00082">
    <property type="entry name" value="HisKA"/>
    <property type="match status" value="1"/>
</dbReference>
<keyword evidence="8" id="KW-0902">Two-component regulatory system</keyword>
<dbReference type="InterPro" id="IPR003661">
    <property type="entry name" value="HisK_dim/P_dom"/>
</dbReference>
<keyword evidence="7" id="KW-0067">ATP-binding</keyword>
<dbReference type="PRINTS" id="PR00344">
    <property type="entry name" value="BCTRLSENSOR"/>
</dbReference>
<dbReference type="InterPro" id="IPR004358">
    <property type="entry name" value="Sig_transdc_His_kin-like_C"/>
</dbReference>
<dbReference type="InterPro" id="IPR036890">
    <property type="entry name" value="HATPase_C_sf"/>
</dbReference>
<sequence length="291" mass="31350">MARTLGQSSNRSQGVEGQAPSAILCQQSSPVFSVHRAAPPGVNLTDRPLAHNTHAGCAVAAVVHELRQPLASMLCNIQASIRWLDRDEPQVAEALQGLRDSAELARQMGQISSALLETYSQRASTCCDVPLDLLAAEVTAGFAGELQQHDISIQLDLQPGISVQADHTQLYLVLRNLVSNAIEAISSQPSARRQICLAAYPMTDRTVICVIDNGPGITESYQAFISEPFFTTKANGMGMGLSICETILSRYDTALRHTVSRTGETVFMFAIPELGQCGKSTLLSSTMKITY</sequence>
<evidence type="ECO:0000259" key="9">
    <source>
        <dbReference type="PROSITE" id="PS50109"/>
    </source>
</evidence>
<keyword evidence="4" id="KW-0808">Transferase</keyword>
<gene>
    <name evidence="10" type="ORF">AUC61_20645</name>
</gene>
<evidence type="ECO:0000256" key="4">
    <source>
        <dbReference type="ARBA" id="ARBA00022679"/>
    </source>
</evidence>
<dbReference type="InterPro" id="IPR036097">
    <property type="entry name" value="HisK_dim/P_sf"/>
</dbReference>
<proteinExistence type="predicted"/>
<evidence type="ECO:0000313" key="11">
    <source>
        <dbReference type="Proteomes" id="UP001320513"/>
    </source>
</evidence>
<evidence type="ECO:0000256" key="6">
    <source>
        <dbReference type="ARBA" id="ARBA00022777"/>
    </source>
</evidence>
<keyword evidence="11" id="KW-1185">Reference proteome</keyword>
<dbReference type="SMART" id="SM00387">
    <property type="entry name" value="HATPase_c"/>
    <property type="match status" value="1"/>
</dbReference>
<dbReference type="InterPro" id="IPR005467">
    <property type="entry name" value="His_kinase_dom"/>
</dbReference>
<protein>
    <recommendedName>
        <fullName evidence="2">histidine kinase</fullName>
        <ecNumber evidence="2">2.7.13.3</ecNumber>
    </recommendedName>
</protein>
<evidence type="ECO:0000256" key="3">
    <source>
        <dbReference type="ARBA" id="ARBA00022553"/>
    </source>
</evidence>
<comment type="catalytic activity">
    <reaction evidence="1">
        <text>ATP + protein L-histidine = ADP + protein N-phospho-L-histidine.</text>
        <dbReference type="EC" id="2.7.13.3"/>
    </reaction>
</comment>
<evidence type="ECO:0000256" key="2">
    <source>
        <dbReference type="ARBA" id="ARBA00012438"/>
    </source>
</evidence>
<keyword evidence="6" id="KW-0418">Kinase</keyword>
<organism evidence="10 11">
    <name type="scientific">Pseudomonas maioricensis</name>
    <dbReference type="NCBI Taxonomy" id="1766623"/>
    <lineage>
        <taxon>Bacteria</taxon>
        <taxon>Pseudomonadati</taxon>
        <taxon>Pseudomonadota</taxon>
        <taxon>Gammaproteobacteria</taxon>
        <taxon>Pseudomonadales</taxon>
        <taxon>Pseudomonadaceae</taxon>
        <taxon>Pseudomonas</taxon>
    </lineage>
</organism>
<feature type="domain" description="Histidine kinase" evidence="9">
    <location>
        <begin position="61"/>
        <end position="275"/>
    </location>
</feature>
<evidence type="ECO:0000256" key="1">
    <source>
        <dbReference type="ARBA" id="ARBA00000085"/>
    </source>
</evidence>
<dbReference type="Gene3D" id="3.30.565.10">
    <property type="entry name" value="Histidine kinase-like ATPase, C-terminal domain"/>
    <property type="match status" value="1"/>
</dbReference>
<dbReference type="InterPro" id="IPR003594">
    <property type="entry name" value="HATPase_dom"/>
</dbReference>
<name>A0ABS9ZMZ6_9PSED</name>
<comment type="caution">
    <text evidence="10">The sequence shown here is derived from an EMBL/GenBank/DDBJ whole genome shotgun (WGS) entry which is preliminary data.</text>
</comment>
<dbReference type="SUPFAM" id="SSF47384">
    <property type="entry name" value="Homodimeric domain of signal transducing histidine kinase"/>
    <property type="match status" value="1"/>
</dbReference>
<dbReference type="PANTHER" id="PTHR42878">
    <property type="entry name" value="TWO-COMPONENT HISTIDINE KINASE"/>
    <property type="match status" value="1"/>
</dbReference>
<dbReference type="Gene3D" id="1.10.287.130">
    <property type="match status" value="1"/>
</dbReference>
<dbReference type="SUPFAM" id="SSF55874">
    <property type="entry name" value="ATPase domain of HSP90 chaperone/DNA topoisomerase II/histidine kinase"/>
    <property type="match status" value="1"/>
</dbReference>
<dbReference type="EMBL" id="LOHG01000015">
    <property type="protein sequence ID" value="MCI8211946.1"/>
    <property type="molecule type" value="Genomic_DNA"/>
</dbReference>
<dbReference type="RefSeq" id="WP_243248023.1">
    <property type="nucleotide sequence ID" value="NZ_LOHG01000015.1"/>
</dbReference>
<keyword evidence="3" id="KW-0597">Phosphoprotein</keyword>
<evidence type="ECO:0000256" key="5">
    <source>
        <dbReference type="ARBA" id="ARBA00022741"/>
    </source>
</evidence>
<dbReference type="Pfam" id="PF02518">
    <property type="entry name" value="HATPase_c"/>
    <property type="match status" value="1"/>
</dbReference>
<dbReference type="PANTHER" id="PTHR42878:SF7">
    <property type="entry name" value="SENSOR HISTIDINE KINASE GLRK"/>
    <property type="match status" value="1"/>
</dbReference>
<dbReference type="PROSITE" id="PS50109">
    <property type="entry name" value="HIS_KIN"/>
    <property type="match status" value="1"/>
</dbReference>
<accession>A0ABS9ZMZ6</accession>
<dbReference type="InterPro" id="IPR050351">
    <property type="entry name" value="BphY/WalK/GraS-like"/>
</dbReference>
<evidence type="ECO:0000313" key="10">
    <source>
        <dbReference type="EMBL" id="MCI8211946.1"/>
    </source>
</evidence>
<evidence type="ECO:0000256" key="8">
    <source>
        <dbReference type="ARBA" id="ARBA00023012"/>
    </source>
</evidence>
<evidence type="ECO:0000256" key="7">
    <source>
        <dbReference type="ARBA" id="ARBA00022840"/>
    </source>
</evidence>
<keyword evidence="5" id="KW-0547">Nucleotide-binding</keyword>
<reference evidence="10 11" key="1">
    <citation type="submission" date="2015-12" db="EMBL/GenBank/DDBJ databases">
        <title>Phylogenomics in the description of a new species in the Pseudomonas syringae group.</title>
        <authorList>
            <person name="Busquets A."/>
            <person name="Gomila M."/>
            <person name="Beiki F."/>
            <person name="Rahimian H."/>
            <person name="Mulet M."/>
            <person name="Sanchez D."/>
            <person name="Garcia-Valdes E."/>
            <person name="Lalucat J."/>
        </authorList>
    </citation>
    <scope>NUCLEOTIDE SEQUENCE [LARGE SCALE GENOMIC DNA]</scope>
    <source>
        <strain evidence="10 11">S25</strain>
    </source>
</reference>
<dbReference type="EC" id="2.7.13.3" evidence="2"/>
<dbReference type="Proteomes" id="UP001320513">
    <property type="component" value="Unassembled WGS sequence"/>
</dbReference>